<dbReference type="GeneID" id="4320466"/>
<evidence type="ECO:0000313" key="5">
    <source>
        <dbReference type="Proteomes" id="UP000007963"/>
    </source>
</evidence>
<dbReference type="AlphaFoldDB" id="Q0CNI6"/>
<feature type="transmembrane region" description="Helical" evidence="3">
    <location>
        <begin position="37"/>
        <end position="55"/>
    </location>
</feature>
<organism evidence="4 5">
    <name type="scientific">Aspergillus terreus (strain NIH 2624 / FGSC A1156)</name>
    <dbReference type="NCBI Taxonomy" id="341663"/>
    <lineage>
        <taxon>Eukaryota</taxon>
        <taxon>Fungi</taxon>
        <taxon>Dikarya</taxon>
        <taxon>Ascomycota</taxon>
        <taxon>Pezizomycotina</taxon>
        <taxon>Eurotiomycetes</taxon>
        <taxon>Eurotiomycetidae</taxon>
        <taxon>Eurotiales</taxon>
        <taxon>Aspergillaceae</taxon>
        <taxon>Aspergillus</taxon>
        <taxon>Aspergillus subgen. Circumdati</taxon>
    </lineage>
</organism>
<dbReference type="Pfam" id="PF11807">
    <property type="entry name" value="UstYa"/>
    <property type="match status" value="1"/>
</dbReference>
<keyword evidence="3" id="KW-0812">Transmembrane</keyword>
<dbReference type="RefSeq" id="XP_001213926.1">
    <property type="nucleotide sequence ID" value="XM_001213926.1"/>
</dbReference>
<comment type="similarity">
    <text evidence="2">Belongs to the ustYa family.</text>
</comment>
<reference evidence="5" key="1">
    <citation type="submission" date="2005-09" db="EMBL/GenBank/DDBJ databases">
        <title>Annotation of the Aspergillus terreus NIH2624 genome.</title>
        <authorList>
            <person name="Birren B.W."/>
            <person name="Lander E.S."/>
            <person name="Galagan J.E."/>
            <person name="Nusbaum C."/>
            <person name="Devon K."/>
            <person name="Henn M."/>
            <person name="Ma L.-J."/>
            <person name="Jaffe D.B."/>
            <person name="Butler J."/>
            <person name="Alvarez P."/>
            <person name="Gnerre S."/>
            <person name="Grabherr M."/>
            <person name="Kleber M."/>
            <person name="Mauceli E.W."/>
            <person name="Brockman W."/>
            <person name="Rounsley S."/>
            <person name="Young S.K."/>
            <person name="LaButti K."/>
            <person name="Pushparaj V."/>
            <person name="DeCaprio D."/>
            <person name="Crawford M."/>
            <person name="Koehrsen M."/>
            <person name="Engels R."/>
            <person name="Montgomery P."/>
            <person name="Pearson M."/>
            <person name="Howarth C."/>
            <person name="Larson L."/>
            <person name="Luoma S."/>
            <person name="White J."/>
            <person name="Alvarado L."/>
            <person name="Kodira C.D."/>
            <person name="Zeng Q."/>
            <person name="Oleary S."/>
            <person name="Yandava C."/>
            <person name="Denning D.W."/>
            <person name="Nierman W.C."/>
            <person name="Milne T."/>
            <person name="Madden K."/>
        </authorList>
    </citation>
    <scope>NUCLEOTIDE SEQUENCE [LARGE SCALE GENOMIC DNA]</scope>
    <source>
        <strain evidence="5">NIH 2624 / FGSC A1156</strain>
    </source>
</reference>
<keyword evidence="3" id="KW-0472">Membrane</keyword>
<dbReference type="eggNOG" id="ENOG502SJ2Y">
    <property type="taxonomic scope" value="Eukaryota"/>
</dbReference>
<comment type="pathway">
    <text evidence="1">Mycotoxin biosynthesis.</text>
</comment>
<sequence>MASHKACPEEHQPFIDMENPNLRKRTRSSLLSKEVVAVQWGIIIVLLIIVVTGLSSPRWDKRLCLPSDRIRSPAEDAIAYRNIQFDPGTIDEKTKYQGKPSPEVDEAWKDLYRYAISRIPRDQAQKLHNKTVPIPGDPGFYIAGLDVFHQLHCLASSHYSNLGLWLIRSYAQNMLRKRLWTASKSLADEDEDEIEHVEHCIESARQYMMCTADISPIVWTWNTRTNTSRPVAEIYHTCRDFDALHRWSKEHALESFDP</sequence>
<dbReference type="OrthoDB" id="3687641at2759"/>
<evidence type="ECO:0000256" key="1">
    <source>
        <dbReference type="ARBA" id="ARBA00004685"/>
    </source>
</evidence>
<dbReference type="STRING" id="341663.Q0CNI6"/>
<protein>
    <submittedName>
        <fullName evidence="4">Uncharacterized protein</fullName>
    </submittedName>
</protein>
<proteinExistence type="inferred from homology"/>
<dbReference type="OMA" id="DWAKEHH"/>
<dbReference type="InterPro" id="IPR021765">
    <property type="entry name" value="UstYa-like"/>
</dbReference>
<dbReference type="PANTHER" id="PTHR33365">
    <property type="entry name" value="YALI0B05434P"/>
    <property type="match status" value="1"/>
</dbReference>
<evidence type="ECO:0000313" key="4">
    <source>
        <dbReference type="EMBL" id="EAU35195.1"/>
    </source>
</evidence>
<dbReference type="VEuPathDB" id="FungiDB:ATEG_04748"/>
<name>Q0CNI6_ASPTN</name>
<dbReference type="HOGENOM" id="CLU_042941_2_0_1"/>
<dbReference type="Proteomes" id="UP000007963">
    <property type="component" value="Unassembled WGS sequence"/>
</dbReference>
<evidence type="ECO:0000256" key="3">
    <source>
        <dbReference type="SAM" id="Phobius"/>
    </source>
</evidence>
<accession>Q0CNI6</accession>
<dbReference type="GO" id="GO:0043386">
    <property type="term" value="P:mycotoxin biosynthetic process"/>
    <property type="evidence" value="ECO:0007669"/>
    <property type="project" value="InterPro"/>
</dbReference>
<dbReference type="EMBL" id="CH476599">
    <property type="protein sequence ID" value="EAU35195.1"/>
    <property type="molecule type" value="Genomic_DNA"/>
</dbReference>
<keyword evidence="3" id="KW-1133">Transmembrane helix</keyword>
<evidence type="ECO:0000256" key="2">
    <source>
        <dbReference type="ARBA" id="ARBA00035112"/>
    </source>
</evidence>
<gene>
    <name evidence="4" type="ORF">ATEG_04748</name>
</gene>
<dbReference type="PANTHER" id="PTHR33365:SF4">
    <property type="entry name" value="CYCLOCHLOROTINE BIOSYNTHESIS PROTEIN O"/>
    <property type="match status" value="1"/>
</dbReference>